<reference evidence="4" key="1">
    <citation type="journal article" date="2013" name="Stand. Genomic Sci.">
        <title>Complete genome sequence of Coriobacterium glomerans type strain (PW2(T)) from the midgut of Pyrrhocoris apterus L. (red soldier bug).</title>
        <authorList>
            <person name="Stackebrandt E."/>
            <person name="Zeytun A."/>
            <person name="Lapidus A."/>
            <person name="Nolan M."/>
            <person name="Lucas S."/>
            <person name="Hammon N."/>
            <person name="Deshpande S."/>
            <person name="Cheng J.F."/>
            <person name="Tapia R."/>
            <person name="Goodwin L.A."/>
            <person name="Pitluck S."/>
            <person name="Liolios K."/>
            <person name="Pagani I."/>
            <person name="Ivanova N."/>
            <person name="Mavromatis K."/>
            <person name="Mikhailova N."/>
            <person name="Huntemann M."/>
            <person name="Pati A."/>
            <person name="Chen A."/>
            <person name="Palaniappan K."/>
            <person name="Chang Y.J."/>
            <person name="Land M."/>
            <person name="Hauser L."/>
            <person name="Rohde M."/>
            <person name="Pukall R."/>
            <person name="Goker M."/>
            <person name="Detter J.C."/>
            <person name="Woyke T."/>
            <person name="Bristow J."/>
            <person name="Eisen J.A."/>
            <person name="Markowitz V."/>
            <person name="Hugenholtz P."/>
            <person name="Kyrpides N.C."/>
            <person name="Klenk H.P."/>
        </authorList>
    </citation>
    <scope>NUCLEOTIDE SEQUENCE</scope>
    <source>
        <strain evidence="4">ATCC 49209 / DSM 20642 / JCM 10262 / PW2</strain>
    </source>
</reference>
<dbReference type="EMBL" id="CP002628">
    <property type="protein sequence ID" value="AEB07026.1"/>
    <property type="molecule type" value="Genomic_DNA"/>
</dbReference>
<feature type="domain" description="CT398-like coiled coil hairpin" evidence="2">
    <location>
        <begin position="10"/>
        <end position="182"/>
    </location>
</feature>
<dbReference type="HOGENOM" id="CLU_073076_3_0_11"/>
<evidence type="ECO:0000313" key="3">
    <source>
        <dbReference type="EMBL" id="AEB07026.1"/>
    </source>
</evidence>
<dbReference type="Proteomes" id="UP000006851">
    <property type="component" value="Chromosome"/>
</dbReference>
<proteinExistence type="predicted"/>
<dbReference type="Pfam" id="PF24481">
    <property type="entry name" value="CT398_CC"/>
    <property type="match status" value="1"/>
</dbReference>
<dbReference type="Pfam" id="PF02591">
    <property type="entry name" value="Zn_ribbon_9"/>
    <property type="match status" value="1"/>
</dbReference>
<keyword evidence="4" id="KW-1185">Reference proteome</keyword>
<accession>F2N9J7</accession>
<dbReference type="InterPro" id="IPR056003">
    <property type="entry name" value="CT398_CC_hairpin"/>
</dbReference>
<dbReference type="RefSeq" id="WP_013708769.1">
    <property type="nucleotide sequence ID" value="NC_015389.1"/>
</dbReference>
<feature type="domain" description="C4-type zinc ribbon" evidence="1">
    <location>
        <begin position="201"/>
        <end position="231"/>
    </location>
</feature>
<dbReference type="STRING" id="700015.Corgl_0915"/>
<name>F2N9J7_CORGP</name>
<dbReference type="InterPro" id="IPR003743">
    <property type="entry name" value="Zf-RING_7"/>
</dbReference>
<dbReference type="Gene3D" id="1.10.287.1490">
    <property type="match status" value="1"/>
</dbReference>
<organism evidence="3 4">
    <name type="scientific">Coriobacterium glomerans (strain ATCC 49209 / DSM 20642 / JCM 10262 / PW2)</name>
    <dbReference type="NCBI Taxonomy" id="700015"/>
    <lineage>
        <taxon>Bacteria</taxon>
        <taxon>Bacillati</taxon>
        <taxon>Actinomycetota</taxon>
        <taxon>Coriobacteriia</taxon>
        <taxon>Coriobacteriales</taxon>
        <taxon>Coriobacteriaceae</taxon>
        <taxon>Coriobacterium</taxon>
    </lineage>
</organism>
<dbReference type="eggNOG" id="COG1579">
    <property type="taxonomic scope" value="Bacteria"/>
</dbReference>
<protein>
    <submittedName>
        <fullName evidence="3">Uncharacterized protein</fullName>
    </submittedName>
</protein>
<evidence type="ECO:0000259" key="2">
    <source>
        <dbReference type="Pfam" id="PF24481"/>
    </source>
</evidence>
<gene>
    <name evidence="3" type="ordered locus">Corgl_0915</name>
</gene>
<dbReference type="KEGG" id="cgo:Corgl_0915"/>
<dbReference type="OrthoDB" id="9795058at2"/>
<dbReference type="AlphaFoldDB" id="F2N9J7"/>
<evidence type="ECO:0000313" key="4">
    <source>
        <dbReference type="Proteomes" id="UP000006851"/>
    </source>
</evidence>
<evidence type="ECO:0000259" key="1">
    <source>
        <dbReference type="Pfam" id="PF02591"/>
    </source>
</evidence>
<sequence>MSVGQSLLQIQEIDLSLARERALLAEMPEFKDLARKRKAYLKLKNDAMKLFAQRKDIDIELADLDVDEKTTSAAVEAAQRNGVDPSNYHEVQNLELELTNLAKRLDKIKHARAENLEARASAVEKERALKDYIARFEASIIADTRQTRERAAQIQASIDEEQAERERIAASVPSELLDEYAEAMKRFDGLAIEHLDGVTPSICRTTLQPSSLADIRLQGEITRCPYCHRMLVHDRGGAQDA</sequence>